<comment type="caution">
    <text evidence="6">The sequence shown here is derived from an EMBL/GenBank/DDBJ whole genome shotgun (WGS) entry which is preliminary data.</text>
</comment>
<keyword evidence="3" id="KW-0804">Transcription</keyword>
<dbReference type="AlphaFoldDB" id="A0A5N0E8N8"/>
<keyword evidence="7" id="KW-1185">Reference proteome</keyword>
<evidence type="ECO:0000313" key="7">
    <source>
        <dbReference type="Proteomes" id="UP000323876"/>
    </source>
</evidence>
<protein>
    <submittedName>
        <fullName evidence="6">TetR/AcrR family transcriptional regulator</fullName>
    </submittedName>
</protein>
<evidence type="ECO:0000256" key="1">
    <source>
        <dbReference type="ARBA" id="ARBA00023015"/>
    </source>
</evidence>
<evidence type="ECO:0000256" key="3">
    <source>
        <dbReference type="ARBA" id="ARBA00023163"/>
    </source>
</evidence>
<dbReference type="OrthoDB" id="4709704at2"/>
<proteinExistence type="predicted"/>
<evidence type="ECO:0000256" key="4">
    <source>
        <dbReference type="PROSITE-ProRule" id="PRU00335"/>
    </source>
</evidence>
<evidence type="ECO:0000313" key="6">
    <source>
        <dbReference type="EMBL" id="KAA8885110.1"/>
    </source>
</evidence>
<dbReference type="PANTHER" id="PTHR47506">
    <property type="entry name" value="TRANSCRIPTIONAL REGULATORY PROTEIN"/>
    <property type="match status" value="1"/>
</dbReference>
<feature type="domain" description="HTH tetR-type" evidence="5">
    <location>
        <begin position="14"/>
        <end position="74"/>
    </location>
</feature>
<dbReference type="InterPro" id="IPR009057">
    <property type="entry name" value="Homeodomain-like_sf"/>
</dbReference>
<keyword evidence="1" id="KW-0805">Transcription regulation</keyword>
<evidence type="ECO:0000259" key="5">
    <source>
        <dbReference type="PROSITE" id="PS50977"/>
    </source>
</evidence>
<dbReference type="Proteomes" id="UP000323876">
    <property type="component" value="Unassembled WGS sequence"/>
</dbReference>
<dbReference type="PROSITE" id="PS50977">
    <property type="entry name" value="HTH_TETR_2"/>
    <property type="match status" value="1"/>
</dbReference>
<gene>
    <name evidence="6" type="ORF">F3087_30170</name>
</gene>
<dbReference type="PANTHER" id="PTHR47506:SF1">
    <property type="entry name" value="HTH-TYPE TRANSCRIPTIONAL REGULATOR YJDC"/>
    <property type="match status" value="1"/>
</dbReference>
<feature type="DNA-binding region" description="H-T-H motif" evidence="4">
    <location>
        <begin position="37"/>
        <end position="56"/>
    </location>
</feature>
<dbReference type="GO" id="GO:0003677">
    <property type="term" value="F:DNA binding"/>
    <property type="evidence" value="ECO:0007669"/>
    <property type="project" value="UniProtKB-UniRule"/>
</dbReference>
<dbReference type="PRINTS" id="PR00455">
    <property type="entry name" value="HTHTETR"/>
</dbReference>
<sequence length="202" mass="21791">MPKIDAPTVAEHRANQERALLDAAREVLLQHGPQAVSPATVGAAAGLARSSVYKYFRSGDEILFRIVADALLEWGERVRDTVDRAETAEGQVEAYVRTTLALAASGAHRIAVLGSTLPRDEAARRELADAHYAVAAPLRTALAALDNPNPELTAELIDGALGRAIERIDAGRDHNEIVPETVAFVRRAVGINPRPNRHHHKG</sequence>
<evidence type="ECO:0000256" key="2">
    <source>
        <dbReference type="ARBA" id="ARBA00023125"/>
    </source>
</evidence>
<name>A0A5N0E8N8_9NOCA</name>
<dbReference type="Pfam" id="PF00440">
    <property type="entry name" value="TetR_N"/>
    <property type="match status" value="1"/>
</dbReference>
<keyword evidence="2 4" id="KW-0238">DNA-binding</keyword>
<dbReference type="EMBL" id="VXLC01000016">
    <property type="protein sequence ID" value="KAA8885110.1"/>
    <property type="molecule type" value="Genomic_DNA"/>
</dbReference>
<dbReference type="SUPFAM" id="SSF46689">
    <property type="entry name" value="Homeodomain-like"/>
    <property type="match status" value="1"/>
</dbReference>
<dbReference type="Gene3D" id="1.10.357.10">
    <property type="entry name" value="Tetracycline Repressor, domain 2"/>
    <property type="match status" value="1"/>
</dbReference>
<organism evidence="6 7">
    <name type="scientific">Nocardia colli</name>
    <dbReference type="NCBI Taxonomy" id="2545717"/>
    <lineage>
        <taxon>Bacteria</taxon>
        <taxon>Bacillati</taxon>
        <taxon>Actinomycetota</taxon>
        <taxon>Actinomycetes</taxon>
        <taxon>Mycobacteriales</taxon>
        <taxon>Nocardiaceae</taxon>
        <taxon>Nocardia</taxon>
    </lineage>
</organism>
<accession>A0A5N0E8N8</accession>
<dbReference type="InterPro" id="IPR001647">
    <property type="entry name" value="HTH_TetR"/>
</dbReference>
<reference evidence="6 7" key="1">
    <citation type="submission" date="2019-09" db="EMBL/GenBank/DDBJ databases">
        <authorList>
            <person name="Wang X."/>
        </authorList>
    </citation>
    <scope>NUCLEOTIDE SEQUENCE [LARGE SCALE GENOMIC DNA]</scope>
    <source>
        <strain evidence="6 7">CICC 11023</strain>
    </source>
</reference>
<dbReference type="RefSeq" id="WP_150405476.1">
    <property type="nucleotide sequence ID" value="NZ_VXLC01000016.1"/>
</dbReference>